<name>A0A1E7RFE2_9GAMM</name>
<keyword evidence="3 7" id="KW-0808">Transferase</keyword>
<evidence type="ECO:0000256" key="4">
    <source>
        <dbReference type="ARBA" id="ARBA00023098"/>
    </source>
</evidence>
<comment type="pathway">
    <text evidence="1">Lipid metabolism.</text>
</comment>
<proteinExistence type="predicted"/>
<gene>
    <name evidence="7" type="ORF">BJI46_00285</name>
</gene>
<dbReference type="GO" id="GO:0003841">
    <property type="term" value="F:1-acylglycerol-3-phosphate O-acyltransferase activity"/>
    <property type="evidence" value="ECO:0007669"/>
    <property type="project" value="TreeGrafter"/>
</dbReference>
<feature type="domain" description="Phospholipid/glycerol acyltransferase" evidence="6">
    <location>
        <begin position="87"/>
        <end position="198"/>
    </location>
</feature>
<dbReference type="SMART" id="SM00563">
    <property type="entry name" value="PlsC"/>
    <property type="match status" value="1"/>
</dbReference>
<keyword evidence="4" id="KW-0443">Lipid metabolism</keyword>
<keyword evidence="8" id="KW-1185">Reference proteome</keyword>
<reference evidence="7 8" key="1">
    <citation type="submission" date="2016-09" db="EMBL/GenBank/DDBJ databases">
        <authorList>
            <person name="Capua I."/>
            <person name="De Benedictis P."/>
            <person name="Joannis T."/>
            <person name="Lombin L.H."/>
            <person name="Cattoli G."/>
        </authorList>
    </citation>
    <scope>NUCLEOTIDE SEQUENCE [LARGE SCALE GENOMIC DNA]</scope>
    <source>
        <strain evidence="7 8">ANC 4671</strain>
    </source>
</reference>
<dbReference type="EMBL" id="MKKK01000001">
    <property type="protein sequence ID" value="OEY98006.1"/>
    <property type="molecule type" value="Genomic_DNA"/>
</dbReference>
<evidence type="ECO:0000313" key="8">
    <source>
        <dbReference type="Proteomes" id="UP000185895"/>
    </source>
</evidence>
<dbReference type="CDD" id="cd07989">
    <property type="entry name" value="LPLAT_AGPAT-like"/>
    <property type="match status" value="1"/>
</dbReference>
<dbReference type="Proteomes" id="UP000185895">
    <property type="component" value="Unassembled WGS sequence"/>
</dbReference>
<keyword evidence="2" id="KW-0444">Lipid biosynthesis</keyword>
<dbReference type="RefSeq" id="WP_070068387.1">
    <property type="nucleotide sequence ID" value="NZ_MKKK01000001.1"/>
</dbReference>
<accession>A0A1E7RFE2</accession>
<dbReference type="PANTHER" id="PTHR10434">
    <property type="entry name" value="1-ACYL-SN-GLYCEROL-3-PHOSPHATE ACYLTRANSFERASE"/>
    <property type="match status" value="1"/>
</dbReference>
<evidence type="ECO:0000259" key="6">
    <source>
        <dbReference type="SMART" id="SM00563"/>
    </source>
</evidence>
<dbReference type="AlphaFoldDB" id="A0A1E7RFE2"/>
<evidence type="ECO:0000256" key="3">
    <source>
        <dbReference type="ARBA" id="ARBA00022679"/>
    </source>
</evidence>
<organism evidence="7 8">
    <name type="scientific">Acinetobacter qingfengensis</name>
    <dbReference type="NCBI Taxonomy" id="1262585"/>
    <lineage>
        <taxon>Bacteria</taxon>
        <taxon>Pseudomonadati</taxon>
        <taxon>Pseudomonadota</taxon>
        <taxon>Gammaproteobacteria</taxon>
        <taxon>Moraxellales</taxon>
        <taxon>Moraxellaceae</taxon>
        <taxon>Acinetobacter</taxon>
    </lineage>
</organism>
<evidence type="ECO:0000256" key="5">
    <source>
        <dbReference type="ARBA" id="ARBA00023315"/>
    </source>
</evidence>
<evidence type="ECO:0000313" key="7">
    <source>
        <dbReference type="EMBL" id="OEY98006.1"/>
    </source>
</evidence>
<dbReference type="OrthoDB" id="9806880at2"/>
<protein>
    <submittedName>
        <fullName evidence="7">Acyltransferase</fullName>
    </submittedName>
</protein>
<dbReference type="GO" id="GO:0006654">
    <property type="term" value="P:phosphatidic acid biosynthetic process"/>
    <property type="evidence" value="ECO:0007669"/>
    <property type="project" value="TreeGrafter"/>
</dbReference>
<keyword evidence="5 7" id="KW-0012">Acyltransferase</keyword>
<sequence length="273" mass="30577">MTTTPTPVASATLPPRNLISRALLYSKKALHGLTVLSEGFYIIFRYDLYKQPNNPKNTRYIQYFCRKFCKVFNVKVQIHGEIPRHTALWASNHVSWLDIIVLGAGARVFFLSKAEVKNWPIIGHLAKWGGTLFIKRGSGDSSRVKEQIAIFLKQDIPVLFFPEATTGDGRKIKKIHGRLLEAAIEARQPVQACVLCYSNTKGELDQIVPFINDQTFIDSVTKILQMDQVTAHLKALPAIDSSGHSVESLTKAVQDTMTVGLYELQTEVLGEHL</sequence>
<dbReference type="Pfam" id="PF01553">
    <property type="entry name" value="Acyltransferase"/>
    <property type="match status" value="1"/>
</dbReference>
<evidence type="ECO:0000256" key="2">
    <source>
        <dbReference type="ARBA" id="ARBA00022516"/>
    </source>
</evidence>
<dbReference type="PANTHER" id="PTHR10434:SF64">
    <property type="entry name" value="1-ACYL-SN-GLYCEROL-3-PHOSPHATE ACYLTRANSFERASE-RELATED"/>
    <property type="match status" value="1"/>
</dbReference>
<dbReference type="SUPFAM" id="SSF69593">
    <property type="entry name" value="Glycerol-3-phosphate (1)-acyltransferase"/>
    <property type="match status" value="1"/>
</dbReference>
<comment type="caution">
    <text evidence="7">The sequence shown here is derived from an EMBL/GenBank/DDBJ whole genome shotgun (WGS) entry which is preliminary data.</text>
</comment>
<dbReference type="InterPro" id="IPR002123">
    <property type="entry name" value="Plipid/glycerol_acylTrfase"/>
</dbReference>
<dbReference type="STRING" id="1262585.BJI46_00285"/>
<evidence type="ECO:0000256" key="1">
    <source>
        <dbReference type="ARBA" id="ARBA00005189"/>
    </source>
</evidence>